<dbReference type="Pfam" id="PF12833">
    <property type="entry name" value="HTH_18"/>
    <property type="match status" value="1"/>
</dbReference>
<evidence type="ECO:0000256" key="2">
    <source>
        <dbReference type="ARBA" id="ARBA00023015"/>
    </source>
</evidence>
<dbReference type="Gene3D" id="2.60.120.10">
    <property type="entry name" value="Jelly Rolls"/>
    <property type="match status" value="1"/>
</dbReference>
<dbReference type="GO" id="GO:0043565">
    <property type="term" value="F:sequence-specific DNA binding"/>
    <property type="evidence" value="ECO:0007669"/>
    <property type="project" value="InterPro"/>
</dbReference>
<evidence type="ECO:0000313" key="8">
    <source>
        <dbReference type="Proteomes" id="UP000548867"/>
    </source>
</evidence>
<dbReference type="EMBL" id="JACIDX010000015">
    <property type="protein sequence ID" value="MBB3956675.1"/>
    <property type="molecule type" value="Genomic_DNA"/>
</dbReference>
<evidence type="ECO:0000313" key="7">
    <source>
        <dbReference type="EMBL" id="MBB3956675.1"/>
    </source>
</evidence>
<comment type="caution">
    <text evidence="7">The sequence shown here is derived from an EMBL/GenBank/DDBJ whole genome shotgun (WGS) entry which is preliminary data.</text>
</comment>
<accession>A0A7W6CMV7</accession>
<sequence length="258" mass="28061">MPWNNPEAIDHIDRPIIGVGNEYPPAFELDWHQHRRGQLLYAARGVVVLSTPQGAWVAPPERAVWTPGGCPHAVRMVGAVSTRSVLVEPGVQGSLGEETKVIQVSPLLRSLLEAACEIAPEYDREGRDGKLMALLLAELALAPTVPLAVPFPQTPAMAAKCQAFLEQPTPRDSIDQWSADLGMGRRAFTRAFRRETGLSFGEWRQQACVLIALPRLAQGEAVTGIAFDLGYDSAAAFTTMFKRRLGVPPSRYLPGGSQ</sequence>
<evidence type="ECO:0000256" key="1">
    <source>
        <dbReference type="ARBA" id="ARBA00022491"/>
    </source>
</evidence>
<dbReference type="PRINTS" id="PR00032">
    <property type="entry name" value="HTHARAC"/>
</dbReference>
<evidence type="ECO:0000256" key="5">
    <source>
        <dbReference type="ARBA" id="ARBA00023163"/>
    </source>
</evidence>
<feature type="domain" description="HTH araC/xylS-type" evidence="6">
    <location>
        <begin position="159"/>
        <end position="255"/>
    </location>
</feature>
<keyword evidence="5" id="KW-0804">Transcription</keyword>
<dbReference type="InterPro" id="IPR020449">
    <property type="entry name" value="Tscrpt_reg_AraC-type_HTH"/>
</dbReference>
<gene>
    <name evidence="7" type="ORF">GGR38_003641</name>
</gene>
<dbReference type="InterPro" id="IPR011051">
    <property type="entry name" value="RmlC_Cupin_sf"/>
</dbReference>
<keyword evidence="2" id="KW-0805">Transcription regulation</keyword>
<dbReference type="InterPro" id="IPR003313">
    <property type="entry name" value="AraC-bd"/>
</dbReference>
<dbReference type="InterPro" id="IPR018060">
    <property type="entry name" value="HTH_AraC"/>
</dbReference>
<dbReference type="Pfam" id="PF02311">
    <property type="entry name" value="AraC_binding"/>
    <property type="match status" value="1"/>
</dbReference>
<protein>
    <submittedName>
        <fullName evidence="7">AraC-like DNA-binding protein</fullName>
    </submittedName>
</protein>
<proteinExistence type="predicted"/>
<dbReference type="InterPro" id="IPR014710">
    <property type="entry name" value="RmlC-like_jellyroll"/>
</dbReference>
<evidence type="ECO:0000256" key="4">
    <source>
        <dbReference type="ARBA" id="ARBA00023159"/>
    </source>
</evidence>
<keyword evidence="8" id="KW-1185">Reference proteome</keyword>
<evidence type="ECO:0000256" key="3">
    <source>
        <dbReference type="ARBA" id="ARBA00023125"/>
    </source>
</evidence>
<dbReference type="SMART" id="SM00342">
    <property type="entry name" value="HTH_ARAC"/>
    <property type="match status" value="1"/>
</dbReference>
<keyword evidence="1" id="KW-0678">Repressor</keyword>
<organism evidence="7 8">
    <name type="scientific">Novosphingobium sediminicola</name>
    <dbReference type="NCBI Taxonomy" id="563162"/>
    <lineage>
        <taxon>Bacteria</taxon>
        <taxon>Pseudomonadati</taxon>
        <taxon>Pseudomonadota</taxon>
        <taxon>Alphaproteobacteria</taxon>
        <taxon>Sphingomonadales</taxon>
        <taxon>Sphingomonadaceae</taxon>
        <taxon>Novosphingobium</taxon>
    </lineage>
</organism>
<dbReference type="Gene3D" id="1.10.10.60">
    <property type="entry name" value="Homeodomain-like"/>
    <property type="match status" value="2"/>
</dbReference>
<dbReference type="PROSITE" id="PS01124">
    <property type="entry name" value="HTH_ARAC_FAMILY_2"/>
    <property type="match status" value="1"/>
</dbReference>
<dbReference type="SUPFAM" id="SSF51182">
    <property type="entry name" value="RmlC-like cupins"/>
    <property type="match status" value="1"/>
</dbReference>
<dbReference type="AlphaFoldDB" id="A0A7W6CMV7"/>
<keyword evidence="4" id="KW-0010">Activator</keyword>
<dbReference type="RefSeq" id="WP_183627534.1">
    <property type="nucleotide sequence ID" value="NZ_JACIDX010000015.1"/>
</dbReference>
<dbReference type="GO" id="GO:0003700">
    <property type="term" value="F:DNA-binding transcription factor activity"/>
    <property type="evidence" value="ECO:0007669"/>
    <property type="project" value="InterPro"/>
</dbReference>
<name>A0A7W6CMV7_9SPHN</name>
<dbReference type="FunFam" id="1.10.10.60:FF:000132">
    <property type="entry name" value="AraC family transcriptional regulator"/>
    <property type="match status" value="1"/>
</dbReference>
<dbReference type="PANTHER" id="PTHR11019:SF159">
    <property type="entry name" value="TRANSCRIPTIONAL REGULATOR-RELATED"/>
    <property type="match status" value="1"/>
</dbReference>
<dbReference type="SUPFAM" id="SSF46689">
    <property type="entry name" value="Homeodomain-like"/>
    <property type="match status" value="1"/>
</dbReference>
<dbReference type="Proteomes" id="UP000548867">
    <property type="component" value="Unassembled WGS sequence"/>
</dbReference>
<keyword evidence="3 7" id="KW-0238">DNA-binding</keyword>
<evidence type="ECO:0000259" key="6">
    <source>
        <dbReference type="PROSITE" id="PS01124"/>
    </source>
</evidence>
<dbReference type="PANTHER" id="PTHR11019">
    <property type="entry name" value="HTH-TYPE TRANSCRIPTIONAL REGULATOR NIMR"/>
    <property type="match status" value="1"/>
</dbReference>
<dbReference type="CDD" id="cd06124">
    <property type="entry name" value="cupin_NimR-like_N"/>
    <property type="match status" value="1"/>
</dbReference>
<dbReference type="InterPro" id="IPR009057">
    <property type="entry name" value="Homeodomain-like_sf"/>
</dbReference>
<reference evidence="7 8" key="1">
    <citation type="submission" date="2020-08" db="EMBL/GenBank/DDBJ databases">
        <title>Genomic Encyclopedia of Type Strains, Phase IV (KMG-IV): sequencing the most valuable type-strain genomes for metagenomic binning, comparative biology and taxonomic classification.</title>
        <authorList>
            <person name="Goeker M."/>
        </authorList>
    </citation>
    <scope>NUCLEOTIDE SEQUENCE [LARGE SCALE GENOMIC DNA]</scope>
    <source>
        <strain evidence="7 8">DSM 27057</strain>
    </source>
</reference>